<feature type="domain" description="SRCR" evidence="11">
    <location>
        <begin position="219"/>
        <end position="338"/>
    </location>
</feature>
<dbReference type="PROSITE" id="PS50092">
    <property type="entry name" value="TSP1"/>
    <property type="match status" value="3"/>
</dbReference>
<proteinExistence type="predicted"/>
<feature type="signal peptide" evidence="10">
    <location>
        <begin position="1"/>
        <end position="17"/>
    </location>
</feature>
<sequence>MFITFFILALLQPKVRCNVDGKWSDWSIWSACTTTCGSTTQTRSRACTNPPPSNNGTDCEGSSEESKSCMLEPCPVPIGWSRWGEWGSCSSTCGVGIQNRNRSCVEPFPNRLSDNCFGDTTEHQICMQRACADGGWTAWSSWSTCSASCGAGIYQRSRDCTNPSPSPYGQHCAGPNNDVATCNSQRCPQTAGIWSAWSSWNDLNNCTEGEIISRFRECIKLKSSPYEPICNGHSADERPCVSVRLTGGLLEVYVNGQWGTVCDDEFDSDDAKVACRMLGFDNTKTATIRTDMVKGEGSTPIWLDDLRCKGNEDSLLECSHNGVGSHNCGHGEDVGLVC</sequence>
<dbReference type="InterPro" id="IPR052065">
    <property type="entry name" value="Compl_asym_regulator"/>
</dbReference>
<evidence type="ECO:0000259" key="11">
    <source>
        <dbReference type="PROSITE" id="PS50287"/>
    </source>
</evidence>
<evidence type="ECO:0000256" key="9">
    <source>
        <dbReference type="SAM" id="MobiDB-lite"/>
    </source>
</evidence>
<dbReference type="InterPro" id="IPR001190">
    <property type="entry name" value="SRCR"/>
</dbReference>
<dbReference type="PANTHER" id="PTHR22906:SF43">
    <property type="entry name" value="PROPERDIN"/>
    <property type="match status" value="1"/>
</dbReference>
<name>A0A9D4D9Z7_DREPO</name>
<reference evidence="12" key="1">
    <citation type="journal article" date="2019" name="bioRxiv">
        <title>The Genome of the Zebra Mussel, Dreissena polymorpha: A Resource for Invasive Species Research.</title>
        <authorList>
            <person name="McCartney M.A."/>
            <person name="Auch B."/>
            <person name="Kono T."/>
            <person name="Mallez S."/>
            <person name="Zhang Y."/>
            <person name="Obille A."/>
            <person name="Becker A."/>
            <person name="Abrahante J.E."/>
            <person name="Garbe J."/>
            <person name="Badalamenti J.P."/>
            <person name="Herman A."/>
            <person name="Mangelson H."/>
            <person name="Liachko I."/>
            <person name="Sullivan S."/>
            <person name="Sone E.D."/>
            <person name="Koren S."/>
            <person name="Silverstein K.A.T."/>
            <person name="Beckman K.B."/>
            <person name="Gohl D.M."/>
        </authorList>
    </citation>
    <scope>NUCLEOTIDE SEQUENCE</scope>
    <source>
        <strain evidence="12">Duluth1</strain>
        <tissue evidence="12">Whole animal</tissue>
    </source>
</reference>
<evidence type="ECO:0000256" key="5">
    <source>
        <dbReference type="ARBA" id="ARBA00023157"/>
    </source>
</evidence>
<dbReference type="InterPro" id="IPR036772">
    <property type="entry name" value="SRCR-like_dom_sf"/>
</dbReference>
<reference evidence="12" key="2">
    <citation type="submission" date="2020-11" db="EMBL/GenBank/DDBJ databases">
        <authorList>
            <person name="McCartney M.A."/>
            <person name="Auch B."/>
            <person name="Kono T."/>
            <person name="Mallez S."/>
            <person name="Becker A."/>
            <person name="Gohl D.M."/>
            <person name="Silverstein K.A.T."/>
            <person name="Koren S."/>
            <person name="Bechman K.B."/>
            <person name="Herman A."/>
            <person name="Abrahante J.E."/>
            <person name="Garbe J."/>
        </authorList>
    </citation>
    <scope>NUCLEOTIDE SEQUENCE</scope>
    <source>
        <strain evidence="12">Duluth1</strain>
        <tissue evidence="12">Whole animal</tissue>
    </source>
</reference>
<dbReference type="PROSITE" id="PS50287">
    <property type="entry name" value="SRCR_2"/>
    <property type="match status" value="1"/>
</dbReference>
<evidence type="ECO:0000256" key="10">
    <source>
        <dbReference type="SAM" id="SignalP"/>
    </source>
</evidence>
<evidence type="ECO:0000313" key="12">
    <source>
        <dbReference type="EMBL" id="KAH3740839.1"/>
    </source>
</evidence>
<dbReference type="SUPFAM" id="SSF82895">
    <property type="entry name" value="TSP-1 type 1 repeat"/>
    <property type="match status" value="3"/>
</dbReference>
<keyword evidence="2" id="KW-0964">Secreted</keyword>
<feature type="chain" id="PRO_5038481710" description="SRCR domain-containing protein" evidence="10">
    <location>
        <begin position="18"/>
        <end position="338"/>
    </location>
</feature>
<dbReference type="SMART" id="SM00209">
    <property type="entry name" value="TSP1"/>
    <property type="match status" value="4"/>
</dbReference>
<accession>A0A9D4D9Z7</accession>
<evidence type="ECO:0000256" key="2">
    <source>
        <dbReference type="ARBA" id="ARBA00022525"/>
    </source>
</evidence>
<dbReference type="EMBL" id="JAIWYP010000011">
    <property type="protein sequence ID" value="KAH3740839.1"/>
    <property type="molecule type" value="Genomic_DNA"/>
</dbReference>
<keyword evidence="3 10" id="KW-0732">Signal</keyword>
<dbReference type="PRINTS" id="PR00258">
    <property type="entry name" value="SPERACTRCPTR"/>
</dbReference>
<keyword evidence="7" id="KW-0325">Glycoprotein</keyword>
<protein>
    <recommendedName>
        <fullName evidence="11">SRCR domain-containing protein</fullName>
    </recommendedName>
</protein>
<evidence type="ECO:0000256" key="8">
    <source>
        <dbReference type="PROSITE-ProRule" id="PRU00196"/>
    </source>
</evidence>
<comment type="caution">
    <text evidence="12">The sequence shown here is derived from an EMBL/GenBank/DDBJ whole genome shotgun (WGS) entry which is preliminary data.</text>
</comment>
<dbReference type="SMART" id="SM00202">
    <property type="entry name" value="SR"/>
    <property type="match status" value="1"/>
</dbReference>
<keyword evidence="6" id="KW-0675">Receptor</keyword>
<dbReference type="Pfam" id="PF00530">
    <property type="entry name" value="SRCR"/>
    <property type="match status" value="1"/>
</dbReference>
<evidence type="ECO:0000313" key="13">
    <source>
        <dbReference type="Proteomes" id="UP000828390"/>
    </source>
</evidence>
<dbReference type="GO" id="GO:0016020">
    <property type="term" value="C:membrane"/>
    <property type="evidence" value="ECO:0007669"/>
    <property type="project" value="InterPro"/>
</dbReference>
<dbReference type="Proteomes" id="UP000828390">
    <property type="component" value="Unassembled WGS sequence"/>
</dbReference>
<dbReference type="PRINTS" id="PR01705">
    <property type="entry name" value="TSP1REPEAT"/>
</dbReference>
<evidence type="ECO:0000256" key="6">
    <source>
        <dbReference type="ARBA" id="ARBA00023170"/>
    </source>
</evidence>
<evidence type="ECO:0000256" key="1">
    <source>
        <dbReference type="ARBA" id="ARBA00004613"/>
    </source>
</evidence>
<keyword evidence="4" id="KW-0677">Repeat</keyword>
<evidence type="ECO:0000256" key="4">
    <source>
        <dbReference type="ARBA" id="ARBA00022737"/>
    </source>
</evidence>
<comment type="caution">
    <text evidence="8">Lacks conserved residue(s) required for the propagation of feature annotation.</text>
</comment>
<evidence type="ECO:0000256" key="7">
    <source>
        <dbReference type="ARBA" id="ARBA00023180"/>
    </source>
</evidence>
<dbReference type="SUPFAM" id="SSF56487">
    <property type="entry name" value="SRCR-like"/>
    <property type="match status" value="1"/>
</dbReference>
<dbReference type="InterPro" id="IPR000884">
    <property type="entry name" value="TSP1_rpt"/>
</dbReference>
<feature type="disulfide bond" evidence="8">
    <location>
        <begin position="308"/>
        <end position="318"/>
    </location>
</feature>
<dbReference type="Pfam" id="PF00090">
    <property type="entry name" value="TSP_1"/>
    <property type="match status" value="3"/>
</dbReference>
<comment type="subcellular location">
    <subcellularLocation>
        <location evidence="1">Secreted</location>
    </subcellularLocation>
</comment>
<dbReference type="Gene3D" id="2.20.100.10">
    <property type="entry name" value="Thrombospondin type-1 (TSP1) repeat"/>
    <property type="match status" value="3"/>
</dbReference>
<keyword evidence="5 8" id="KW-1015">Disulfide bond</keyword>
<dbReference type="FunFam" id="3.10.250.10:FF:000007">
    <property type="entry name" value="Soluble scavenger receptor cysteine-rich domain-containing protein SSC5D"/>
    <property type="match status" value="1"/>
</dbReference>
<dbReference type="FunFam" id="2.20.100.10:FF:000001">
    <property type="entry name" value="semaphorin-5A isoform X1"/>
    <property type="match status" value="2"/>
</dbReference>
<evidence type="ECO:0000256" key="3">
    <source>
        <dbReference type="ARBA" id="ARBA00022729"/>
    </source>
</evidence>
<dbReference type="InterPro" id="IPR036383">
    <property type="entry name" value="TSP1_rpt_sf"/>
</dbReference>
<dbReference type="PANTHER" id="PTHR22906">
    <property type="entry name" value="PROPERDIN"/>
    <property type="match status" value="1"/>
</dbReference>
<dbReference type="Gene3D" id="3.10.250.10">
    <property type="entry name" value="SRCR-like domain"/>
    <property type="match status" value="1"/>
</dbReference>
<organism evidence="12 13">
    <name type="scientific">Dreissena polymorpha</name>
    <name type="common">Zebra mussel</name>
    <name type="synonym">Mytilus polymorpha</name>
    <dbReference type="NCBI Taxonomy" id="45954"/>
    <lineage>
        <taxon>Eukaryota</taxon>
        <taxon>Metazoa</taxon>
        <taxon>Spiralia</taxon>
        <taxon>Lophotrochozoa</taxon>
        <taxon>Mollusca</taxon>
        <taxon>Bivalvia</taxon>
        <taxon>Autobranchia</taxon>
        <taxon>Heteroconchia</taxon>
        <taxon>Euheterodonta</taxon>
        <taxon>Imparidentia</taxon>
        <taxon>Neoheterodontei</taxon>
        <taxon>Myida</taxon>
        <taxon>Dreissenoidea</taxon>
        <taxon>Dreissenidae</taxon>
        <taxon>Dreissena</taxon>
    </lineage>
</organism>
<gene>
    <name evidence="12" type="ORF">DPMN_047553</name>
</gene>
<keyword evidence="13" id="KW-1185">Reference proteome</keyword>
<feature type="region of interest" description="Disordered" evidence="9">
    <location>
        <begin position="38"/>
        <end position="59"/>
    </location>
</feature>
<dbReference type="AlphaFoldDB" id="A0A9D4D9Z7"/>
<dbReference type="FunFam" id="2.20.100.10:FF:000007">
    <property type="entry name" value="Thrombospondin 1"/>
    <property type="match status" value="1"/>
</dbReference>